<comment type="caution">
    <text evidence="2">The sequence shown here is derived from an EMBL/GenBank/DDBJ whole genome shotgun (WGS) entry which is preliminary data.</text>
</comment>
<evidence type="ECO:0000313" key="3">
    <source>
        <dbReference type="Proteomes" id="UP000190312"/>
    </source>
</evidence>
<feature type="signal peptide" evidence="1">
    <location>
        <begin position="1"/>
        <end position="18"/>
    </location>
</feature>
<evidence type="ECO:0008006" key="4">
    <source>
        <dbReference type="Google" id="ProtNLM"/>
    </source>
</evidence>
<accession>A0A1S9DPJ9</accession>
<organism evidence="2 3">
    <name type="scientific">Aspergillus oryzae</name>
    <name type="common">Yellow koji mold</name>
    <dbReference type="NCBI Taxonomy" id="5062"/>
    <lineage>
        <taxon>Eukaryota</taxon>
        <taxon>Fungi</taxon>
        <taxon>Dikarya</taxon>
        <taxon>Ascomycota</taxon>
        <taxon>Pezizomycotina</taxon>
        <taxon>Eurotiomycetes</taxon>
        <taxon>Eurotiomycetidae</taxon>
        <taxon>Eurotiales</taxon>
        <taxon>Aspergillaceae</taxon>
        <taxon>Aspergillus</taxon>
        <taxon>Aspergillus subgen. Circumdati</taxon>
    </lineage>
</organism>
<reference evidence="2 3" key="1">
    <citation type="submission" date="2016-10" db="EMBL/GenBank/DDBJ databases">
        <title>Genome sequencing of Aspergillus oryzae BCC7051.</title>
        <authorList>
            <person name="Thammarongtham C."/>
            <person name="Vorapreeda T."/>
            <person name="Nookaew I."/>
            <person name="Srisuk T."/>
            <person name="Land M."/>
            <person name="Jeennor S."/>
            <person name="Laoteng K."/>
        </authorList>
    </citation>
    <scope>NUCLEOTIDE SEQUENCE [LARGE SCALE GENOMIC DNA]</scope>
    <source>
        <strain evidence="2 3">BCC7051</strain>
    </source>
</reference>
<dbReference type="OrthoDB" id="3641074at2759"/>
<dbReference type="AlphaFoldDB" id="A0A1S9DPJ9"/>
<protein>
    <recommendedName>
        <fullName evidence="4">Mating alpha-pheromone PpgA</fullName>
    </recommendedName>
</protein>
<evidence type="ECO:0000313" key="2">
    <source>
        <dbReference type="EMBL" id="OOO10816.1"/>
    </source>
</evidence>
<feature type="chain" id="PRO_5013068986" description="Mating alpha-pheromone PpgA" evidence="1">
    <location>
        <begin position="19"/>
        <end position="110"/>
    </location>
</feature>
<evidence type="ECO:0000256" key="1">
    <source>
        <dbReference type="SAM" id="SignalP"/>
    </source>
</evidence>
<name>A0A1S9DPJ9_ASPOZ</name>
<proteinExistence type="predicted"/>
<keyword evidence="1" id="KW-0732">Signal</keyword>
<sequence>MKLISVVVAALAATSVQAGVLQKWCSLPAQGCYMLKRAADASGDVRRSAEALSEAMPDAEALAKWCALPGQGCLKAKRAAEAVEEARRSADALADAMADLGESLPRALSF</sequence>
<dbReference type="EMBL" id="MKZY01000004">
    <property type="protein sequence ID" value="OOO10816.1"/>
    <property type="molecule type" value="Genomic_DNA"/>
</dbReference>
<dbReference type="Proteomes" id="UP000190312">
    <property type="component" value="Unassembled WGS sequence"/>
</dbReference>
<gene>
    <name evidence="2" type="ORF">OAory_01066240</name>
</gene>